<feature type="domain" description="N-sulphoglucosamine sulphohydrolase C-terminal" evidence="4">
    <location>
        <begin position="338"/>
        <end position="494"/>
    </location>
</feature>
<feature type="chain" id="PRO_5046055899" evidence="3">
    <location>
        <begin position="23"/>
        <end position="526"/>
    </location>
</feature>
<proteinExistence type="inferred from homology"/>
<evidence type="ECO:0000256" key="1">
    <source>
        <dbReference type="ARBA" id="ARBA00008779"/>
    </source>
</evidence>
<keyword evidence="6" id="KW-1185">Reference proteome</keyword>
<dbReference type="EMBL" id="CP136600">
    <property type="protein sequence ID" value="WOH38199.1"/>
    <property type="molecule type" value="Genomic_DNA"/>
</dbReference>
<dbReference type="PANTHER" id="PTHR43108">
    <property type="entry name" value="N-ACETYLGLUCOSAMINE-6-SULFATASE FAMILY MEMBER"/>
    <property type="match status" value="1"/>
</dbReference>
<dbReference type="Pfam" id="PF16347">
    <property type="entry name" value="SGSH_C"/>
    <property type="match status" value="1"/>
</dbReference>
<dbReference type="InterPro" id="IPR017850">
    <property type="entry name" value="Alkaline_phosphatase_core_sf"/>
</dbReference>
<evidence type="ECO:0000313" key="5">
    <source>
        <dbReference type="EMBL" id="WOH38199.1"/>
    </source>
</evidence>
<keyword evidence="3" id="KW-0732">Signal</keyword>
<dbReference type="PROSITE" id="PS00523">
    <property type="entry name" value="SULFATASE_1"/>
    <property type="match status" value="1"/>
</dbReference>
<evidence type="ECO:0000256" key="3">
    <source>
        <dbReference type="SAM" id="SignalP"/>
    </source>
</evidence>
<accession>A0ABZ0GRA5</accession>
<dbReference type="InterPro" id="IPR032506">
    <property type="entry name" value="SGSH_C"/>
</dbReference>
<dbReference type="Gene3D" id="3.40.720.10">
    <property type="entry name" value="Alkaline Phosphatase, subunit A"/>
    <property type="match status" value="1"/>
</dbReference>
<dbReference type="Proteomes" id="UP001301442">
    <property type="component" value="Chromosome"/>
</dbReference>
<comment type="similarity">
    <text evidence="1">Belongs to the sulfatase family.</text>
</comment>
<reference evidence="5 6" key="1">
    <citation type="submission" date="2023-09" db="EMBL/GenBank/DDBJ databases">
        <authorList>
            <person name="Qi X."/>
        </authorList>
    </citation>
    <scope>NUCLEOTIDE SEQUENCE [LARGE SCALE GENOMIC DNA]</scope>
    <source>
        <strain evidence="5 6">S1-1</strain>
    </source>
</reference>
<evidence type="ECO:0000259" key="4">
    <source>
        <dbReference type="Pfam" id="PF16347"/>
    </source>
</evidence>
<feature type="signal peptide" evidence="3">
    <location>
        <begin position="1"/>
        <end position="22"/>
    </location>
</feature>
<dbReference type="PROSITE" id="PS00149">
    <property type="entry name" value="SULFATASE_2"/>
    <property type="match status" value="1"/>
</dbReference>
<organism evidence="5 6">
    <name type="scientific">Thalassotalea fonticola</name>
    <dbReference type="NCBI Taxonomy" id="3065649"/>
    <lineage>
        <taxon>Bacteria</taxon>
        <taxon>Pseudomonadati</taxon>
        <taxon>Pseudomonadota</taxon>
        <taxon>Gammaproteobacteria</taxon>
        <taxon>Alteromonadales</taxon>
        <taxon>Colwelliaceae</taxon>
        <taxon>Thalassotalea</taxon>
    </lineage>
</organism>
<evidence type="ECO:0000256" key="2">
    <source>
        <dbReference type="ARBA" id="ARBA00022801"/>
    </source>
</evidence>
<dbReference type="RefSeq" id="WP_348396972.1">
    <property type="nucleotide sequence ID" value="NZ_CP136600.1"/>
</dbReference>
<protein>
    <submittedName>
        <fullName evidence="5">Sulfatase</fullName>
    </submittedName>
</protein>
<evidence type="ECO:0000313" key="6">
    <source>
        <dbReference type="Proteomes" id="UP001301442"/>
    </source>
</evidence>
<dbReference type="PANTHER" id="PTHR43108:SF6">
    <property type="entry name" value="N-SULPHOGLUCOSAMINE SULPHOHYDROLASE"/>
    <property type="match status" value="1"/>
</dbReference>
<name>A0ABZ0GRA5_9GAMM</name>
<dbReference type="CDD" id="cd16031">
    <property type="entry name" value="G6S_like"/>
    <property type="match status" value="1"/>
</dbReference>
<gene>
    <name evidence="5" type="ORF">RI844_02895</name>
</gene>
<sequence length="526" mass="60352">MKFLTKTLLSIASSVLAFSALASEQTQPNILFVFADDHATHSISAYGSKINNTPNIDRLANEGMLFRSAFATNSICGPSRAVILTGKHSHKNGFMNNEWGGDFDGSQQTFPKLLQQAGYQTSLIGKWHLYSKPTGFDHWEILPGQGRYYNPRFKSETGTVEVEGYTTDVITDRALDWLDKRDKNKPFMLMYQHKAPHREWAPGPDHIDKYKDIDIPEPATLFDDHQDRAASLIPDLEMSIASHLTTPDLKLSPPGYLNEKQLANWNRAYADENKAYRDNTPEGDARVKWKYQRYIKDYIRSVDSIDDNLGRVLAYLKENNLEKNTIVIYSSDQGFFLGDHGWFDKRWMYEDSINMPLIVKWPGKIKPGSENNDLVQNLDFAQTFLDIAGVEAPVDMQGKSLVPLMSADTQHSAQSEVFRDAIYYHFYENPGWAFVPRHYGVRTDKYKLIHFYQLGTWEFYDLATDPDELNNLIADRAQSAKITKLKKRLAGLRKEYQVPQQDPEPTLLERFKFWLVHKGLSSQLEP</sequence>
<dbReference type="SUPFAM" id="SSF53649">
    <property type="entry name" value="Alkaline phosphatase-like"/>
    <property type="match status" value="1"/>
</dbReference>
<keyword evidence="2" id="KW-0378">Hydrolase</keyword>
<dbReference type="InterPro" id="IPR024607">
    <property type="entry name" value="Sulfatase_CS"/>
</dbReference>